<reference evidence="3" key="1">
    <citation type="journal article" date="2018" name="Mol. Biol. Evol.">
        <title>Broad Genomic Sampling Reveals a Smut Pathogenic Ancestry of the Fungal Clade Ustilaginomycotina.</title>
        <authorList>
            <person name="Kijpornyongpan T."/>
            <person name="Mondo S.J."/>
            <person name="Barry K."/>
            <person name="Sandor L."/>
            <person name="Lee J."/>
            <person name="Lipzen A."/>
            <person name="Pangilinan J."/>
            <person name="LaButti K."/>
            <person name="Hainaut M."/>
            <person name="Henrissat B."/>
            <person name="Grigoriev I.V."/>
            <person name="Spatafora J.W."/>
            <person name="Aime M.C."/>
        </authorList>
    </citation>
    <scope>NUCLEOTIDE SEQUENCE [LARGE SCALE GENOMIC DNA]</scope>
    <source>
        <strain evidence="3">MCA 4198</strain>
    </source>
</reference>
<protein>
    <recommendedName>
        <fullName evidence="1">U3 small nucleolar ribonucleoprotein protein IMP4</fullName>
    </recommendedName>
</protein>
<dbReference type="Proteomes" id="UP000245768">
    <property type="component" value="Unassembled WGS sequence"/>
</dbReference>
<organism evidence="3 4">
    <name type="scientific">Acaromyces ingoldii</name>
    <dbReference type="NCBI Taxonomy" id="215250"/>
    <lineage>
        <taxon>Eukaryota</taxon>
        <taxon>Fungi</taxon>
        <taxon>Dikarya</taxon>
        <taxon>Basidiomycota</taxon>
        <taxon>Ustilaginomycotina</taxon>
        <taxon>Exobasidiomycetes</taxon>
        <taxon>Exobasidiales</taxon>
        <taxon>Cryptobasidiaceae</taxon>
        <taxon>Acaromyces</taxon>
    </lineage>
</organism>
<accession>A0A316YUM0</accession>
<dbReference type="PROSITE" id="PS50833">
    <property type="entry name" value="BRIX"/>
    <property type="match status" value="1"/>
</dbReference>
<dbReference type="Gene3D" id="3.40.50.10480">
    <property type="entry name" value="Probable brix-domain ribosomal biogenesis protein"/>
    <property type="match status" value="1"/>
</dbReference>
<keyword evidence="4" id="KW-1185">Reference proteome</keyword>
<sequence>MLRRQARERREYIYKKSLEAKEHALFERKQKVRQLLAQGKPIPKELRDDGDLKSLARDLPVDEAQAEPGTSIDDEYGRAGQYDPRVLLTTSRDPSSRLTQFAKEVRLAIPNSTRLNRGGYTVQELAAACRSNGITDLVVVHEHRGVPDALVVSHFPHGPTLLFTLHNVTLRHEVAAHAASTVSEQYPHLIFDGFSSKLGQRVMSALRFLFPVPKEDAKRVMTFRNERDFISFRHHVFVKTSHREVQLAEVGPRFEMRPYEIRQGTLEQSEADVEWQLRPFMNTARKRNQL</sequence>
<dbReference type="GO" id="GO:0042274">
    <property type="term" value="P:ribosomal small subunit biogenesis"/>
    <property type="evidence" value="ECO:0007669"/>
    <property type="project" value="UniProtKB-ARBA"/>
</dbReference>
<evidence type="ECO:0000313" key="3">
    <source>
        <dbReference type="EMBL" id="PWN92378.1"/>
    </source>
</evidence>
<proteinExistence type="predicted"/>
<dbReference type="InterPro" id="IPR007109">
    <property type="entry name" value="Brix"/>
</dbReference>
<dbReference type="PANTHER" id="PTHR22734">
    <property type="entry name" value="U3 SMALL NUCLEOLAR RIBONUCLEOPROTEIN PROTEIN IMP4"/>
    <property type="match status" value="1"/>
</dbReference>
<dbReference type="FunCoup" id="A0A316YUM0">
    <property type="interactions" value="543"/>
</dbReference>
<evidence type="ECO:0000313" key="4">
    <source>
        <dbReference type="Proteomes" id="UP000245768"/>
    </source>
</evidence>
<dbReference type="GeneID" id="37047690"/>
<dbReference type="GO" id="GO:0030515">
    <property type="term" value="F:snoRNA binding"/>
    <property type="evidence" value="ECO:0007669"/>
    <property type="project" value="TreeGrafter"/>
</dbReference>
<dbReference type="PANTHER" id="PTHR22734:SF2">
    <property type="entry name" value="U3 SMALL NUCLEOLAR RIBONUCLEOPROTEIN PROTEIN IMP4"/>
    <property type="match status" value="1"/>
</dbReference>
<dbReference type="EMBL" id="KZ819635">
    <property type="protein sequence ID" value="PWN92378.1"/>
    <property type="molecule type" value="Genomic_DNA"/>
</dbReference>
<evidence type="ECO:0000259" key="2">
    <source>
        <dbReference type="PROSITE" id="PS50833"/>
    </source>
</evidence>
<dbReference type="FunFam" id="3.40.50.10480:FF:000001">
    <property type="entry name" value="IMP4, U3 small nucleolar ribonucleoprotein"/>
    <property type="match status" value="1"/>
</dbReference>
<gene>
    <name evidence="3" type="ORF">FA10DRAFT_91227</name>
</gene>
<dbReference type="AlphaFoldDB" id="A0A316YUM0"/>
<evidence type="ECO:0000256" key="1">
    <source>
        <dbReference type="ARBA" id="ARBA00040513"/>
    </source>
</evidence>
<dbReference type="GO" id="GO:0032040">
    <property type="term" value="C:small-subunit processome"/>
    <property type="evidence" value="ECO:0007669"/>
    <property type="project" value="TreeGrafter"/>
</dbReference>
<dbReference type="GO" id="GO:0006364">
    <property type="term" value="P:rRNA processing"/>
    <property type="evidence" value="ECO:0007669"/>
    <property type="project" value="InterPro"/>
</dbReference>
<name>A0A316YUM0_9BASI</name>
<dbReference type="InParanoid" id="A0A316YUM0"/>
<dbReference type="SMART" id="SM00879">
    <property type="entry name" value="Brix"/>
    <property type="match status" value="1"/>
</dbReference>
<dbReference type="STRING" id="215250.A0A316YUM0"/>
<dbReference type="Pfam" id="PF04427">
    <property type="entry name" value="Brix"/>
    <property type="match status" value="1"/>
</dbReference>
<dbReference type="InterPro" id="IPR044281">
    <property type="entry name" value="IMP4/RPF1"/>
</dbReference>
<dbReference type="GO" id="GO:0042134">
    <property type="term" value="F:rRNA primary transcript binding"/>
    <property type="evidence" value="ECO:0007669"/>
    <property type="project" value="InterPro"/>
</dbReference>
<dbReference type="SUPFAM" id="SSF52954">
    <property type="entry name" value="Class II aaRS ABD-related"/>
    <property type="match status" value="1"/>
</dbReference>
<dbReference type="GO" id="GO:0034457">
    <property type="term" value="C:Mpp10 complex"/>
    <property type="evidence" value="ECO:0007669"/>
    <property type="project" value="UniProtKB-ARBA"/>
</dbReference>
<dbReference type="GO" id="GO:0005654">
    <property type="term" value="C:nucleoplasm"/>
    <property type="evidence" value="ECO:0007669"/>
    <property type="project" value="UniProtKB-ARBA"/>
</dbReference>
<dbReference type="RefSeq" id="XP_025379576.1">
    <property type="nucleotide sequence ID" value="XM_025525774.1"/>
</dbReference>
<dbReference type="OrthoDB" id="10253204at2759"/>
<feature type="domain" description="Brix" evidence="2">
    <location>
        <begin position="84"/>
        <end position="267"/>
    </location>
</feature>